<dbReference type="EMBL" id="CAJNJA010050554">
    <property type="protein sequence ID" value="CAE7841712.1"/>
    <property type="molecule type" value="Genomic_DNA"/>
</dbReference>
<keyword evidence="3" id="KW-1185">Reference proteome</keyword>
<organism evidence="2 3">
    <name type="scientific">Symbiodinium necroappetens</name>
    <dbReference type="NCBI Taxonomy" id="1628268"/>
    <lineage>
        <taxon>Eukaryota</taxon>
        <taxon>Sar</taxon>
        <taxon>Alveolata</taxon>
        <taxon>Dinophyceae</taxon>
        <taxon>Suessiales</taxon>
        <taxon>Symbiodiniaceae</taxon>
        <taxon>Symbiodinium</taxon>
    </lineage>
</organism>
<reference evidence="2" key="1">
    <citation type="submission" date="2021-02" db="EMBL/GenBank/DDBJ databases">
        <authorList>
            <person name="Dougan E. K."/>
            <person name="Rhodes N."/>
            <person name="Thang M."/>
            <person name="Chan C."/>
        </authorList>
    </citation>
    <scope>NUCLEOTIDE SEQUENCE</scope>
</reference>
<proteinExistence type="predicted"/>
<gene>
    <name evidence="2" type="ORF">SNEC2469_LOCUS25552</name>
</gene>
<feature type="region of interest" description="Disordered" evidence="1">
    <location>
        <begin position="337"/>
        <end position="360"/>
    </location>
</feature>
<accession>A0A812ZXK2</accession>
<evidence type="ECO:0000313" key="2">
    <source>
        <dbReference type="EMBL" id="CAE7841712.1"/>
    </source>
</evidence>
<sequence length="360" mass="38203">MPANPNRPSKVKGQAKFAARKTKEQLDAVQEQIAEMRRQLEAANAAKAAAPVVVPATLFASEHLAALQQQMAALQQQLAKQLRRLHRLHLFQRDPWQFLGCTPGGSLIVMGGDLSDLHQAHMDLLSCASTSRLRPILGSLAKLDSEDLDKIMAMDGVPQKFDLFLKQGDSVRSTVLMTLLRTTKCIPVLVPTIMAVVEQESVERRLIGQQILDCWVPGLLERKPDVAIDPLTAVPKLYMEEHHKATAADAGKAGAVPPKPPAKGSVGKALAVARAKAVEPKAGAVVAKANEPKAGAVVAKAKANEPKAGAVVAAKAKVIEPKAGAVAKAKVIEPKAGAGAKAILQPTPKVSRKRARSPPP</sequence>
<protein>
    <submittedName>
        <fullName evidence="2">Uncharacterized protein</fullName>
    </submittedName>
</protein>
<feature type="compositionally biased region" description="Basic residues" evidence="1">
    <location>
        <begin position="350"/>
        <end position="360"/>
    </location>
</feature>
<evidence type="ECO:0000256" key="1">
    <source>
        <dbReference type="SAM" id="MobiDB-lite"/>
    </source>
</evidence>
<feature type="region of interest" description="Disordered" evidence="1">
    <location>
        <begin position="1"/>
        <end position="20"/>
    </location>
</feature>
<dbReference type="Proteomes" id="UP000601435">
    <property type="component" value="Unassembled WGS sequence"/>
</dbReference>
<name>A0A812ZXK2_9DINO</name>
<dbReference type="AlphaFoldDB" id="A0A812ZXK2"/>
<comment type="caution">
    <text evidence="2">The sequence shown here is derived from an EMBL/GenBank/DDBJ whole genome shotgun (WGS) entry which is preliminary data.</text>
</comment>
<evidence type="ECO:0000313" key="3">
    <source>
        <dbReference type="Proteomes" id="UP000601435"/>
    </source>
</evidence>